<evidence type="ECO:0008006" key="4">
    <source>
        <dbReference type="Google" id="ProtNLM"/>
    </source>
</evidence>
<accession>A0ABU2CH11</accession>
<comment type="caution">
    <text evidence="2">The sequence shown here is derived from an EMBL/GenBank/DDBJ whole genome shotgun (WGS) entry which is preliminary data.</text>
</comment>
<feature type="transmembrane region" description="Helical" evidence="1">
    <location>
        <begin position="12"/>
        <end position="31"/>
    </location>
</feature>
<proteinExistence type="predicted"/>
<reference evidence="2 3" key="1">
    <citation type="submission" date="2023-07" db="EMBL/GenBank/DDBJ databases">
        <title>Sequencing the genomes of 1000 actinobacteria strains.</title>
        <authorList>
            <person name="Klenk H.-P."/>
        </authorList>
    </citation>
    <scope>NUCLEOTIDE SEQUENCE [LARGE SCALE GENOMIC DNA]</scope>
    <source>
        <strain evidence="2 3">DSM 45554</strain>
    </source>
</reference>
<feature type="transmembrane region" description="Helical" evidence="1">
    <location>
        <begin position="37"/>
        <end position="58"/>
    </location>
</feature>
<evidence type="ECO:0000313" key="2">
    <source>
        <dbReference type="EMBL" id="MDR7380601.1"/>
    </source>
</evidence>
<dbReference type="EMBL" id="JAVDYE010000001">
    <property type="protein sequence ID" value="MDR7380601.1"/>
    <property type="molecule type" value="Genomic_DNA"/>
</dbReference>
<sequence>MIRSAIDRVRFLMKAEWVYVTGLAGFALGLVPSLLKIPSWLNGGLLVLATVTALALIVRDSALLRMRWSQWVMAPRSLPLSFEGSPAVPGLPSVLLSAEGRMAFDPELDLKLAHALVPVQMAPSMYTLPTGLADVAPYVMSNSARGHWPFNGPNVRLCTDIDQDFLEQDRPAVVQRSNFFSLLCSNELTRWDIEAPEGPFRFRENYLFDDSGDFRRFDSSKLDNSIGVSTLAITTDDHLVVTLQTTRSQASSGRLAPSGSGALEPRDYSDSSFLHELICRGAERELREETTISRTAIGRSAVVGYGRWLDRGAKPEFFCVTALTVSSQELRRKGLIHGVLTDERLWTQTIRVTPLNLSAIQNLPADTELSAEQAPCWHAAGLLDLSRQIGEPSVPLDSALDALVRVLRADPSFLVELRDEGAARAKPAGA</sequence>
<keyword evidence="1" id="KW-1133">Transmembrane helix</keyword>
<evidence type="ECO:0000256" key="1">
    <source>
        <dbReference type="SAM" id="Phobius"/>
    </source>
</evidence>
<dbReference type="RefSeq" id="WP_274992521.1">
    <property type="nucleotide sequence ID" value="NZ_JAJQQP010000002.1"/>
</dbReference>
<name>A0ABU2CH11_9MICO</name>
<organism evidence="2 3">
    <name type="scientific">Promicromonospora iranensis</name>
    <dbReference type="NCBI Taxonomy" id="1105144"/>
    <lineage>
        <taxon>Bacteria</taxon>
        <taxon>Bacillati</taxon>
        <taxon>Actinomycetota</taxon>
        <taxon>Actinomycetes</taxon>
        <taxon>Micrococcales</taxon>
        <taxon>Promicromonosporaceae</taxon>
        <taxon>Promicromonospora</taxon>
    </lineage>
</organism>
<keyword evidence="1" id="KW-0812">Transmembrane</keyword>
<protein>
    <recommendedName>
        <fullName evidence="4">Nudix hydrolase domain-containing protein</fullName>
    </recommendedName>
</protein>
<keyword evidence="3" id="KW-1185">Reference proteome</keyword>
<evidence type="ECO:0000313" key="3">
    <source>
        <dbReference type="Proteomes" id="UP001183585"/>
    </source>
</evidence>
<keyword evidence="1" id="KW-0472">Membrane</keyword>
<gene>
    <name evidence="2" type="ORF">J2S48_000116</name>
</gene>
<dbReference type="Proteomes" id="UP001183585">
    <property type="component" value="Unassembled WGS sequence"/>
</dbReference>